<keyword evidence="1" id="KW-0472">Membrane</keyword>
<dbReference type="EMBL" id="CAJVCH010564181">
    <property type="protein sequence ID" value="CAG7832263.1"/>
    <property type="molecule type" value="Genomic_DNA"/>
</dbReference>
<dbReference type="AlphaFoldDB" id="A0A8J2LBT9"/>
<comment type="caution">
    <text evidence="2">The sequence shown here is derived from an EMBL/GenBank/DDBJ whole genome shotgun (WGS) entry which is preliminary data.</text>
</comment>
<feature type="transmembrane region" description="Helical" evidence="1">
    <location>
        <begin position="504"/>
        <end position="532"/>
    </location>
</feature>
<keyword evidence="1" id="KW-0812">Transmembrane</keyword>
<dbReference type="Proteomes" id="UP000708208">
    <property type="component" value="Unassembled WGS sequence"/>
</dbReference>
<evidence type="ECO:0000313" key="2">
    <source>
        <dbReference type="EMBL" id="CAG7832263.1"/>
    </source>
</evidence>
<accession>A0A8J2LBT9</accession>
<feature type="transmembrane region" description="Helical" evidence="1">
    <location>
        <begin position="304"/>
        <end position="326"/>
    </location>
</feature>
<feature type="transmembrane region" description="Helical" evidence="1">
    <location>
        <begin position="58"/>
        <end position="77"/>
    </location>
</feature>
<organism evidence="2 3">
    <name type="scientific">Allacma fusca</name>
    <dbReference type="NCBI Taxonomy" id="39272"/>
    <lineage>
        <taxon>Eukaryota</taxon>
        <taxon>Metazoa</taxon>
        <taxon>Ecdysozoa</taxon>
        <taxon>Arthropoda</taxon>
        <taxon>Hexapoda</taxon>
        <taxon>Collembola</taxon>
        <taxon>Symphypleona</taxon>
        <taxon>Sminthuridae</taxon>
        <taxon>Allacma</taxon>
    </lineage>
</organism>
<protein>
    <submittedName>
        <fullName evidence="2">Uncharacterized protein</fullName>
    </submittedName>
</protein>
<evidence type="ECO:0000313" key="3">
    <source>
        <dbReference type="Proteomes" id="UP000708208"/>
    </source>
</evidence>
<feature type="transmembrane region" description="Helical" evidence="1">
    <location>
        <begin position="710"/>
        <end position="732"/>
    </location>
</feature>
<keyword evidence="1" id="KW-1133">Transmembrane helix</keyword>
<feature type="transmembrane region" description="Helical" evidence="1">
    <location>
        <begin position="601"/>
        <end position="619"/>
    </location>
</feature>
<feature type="transmembrane region" description="Helical" evidence="1">
    <location>
        <begin position="462"/>
        <end position="483"/>
    </location>
</feature>
<reference evidence="2" key="1">
    <citation type="submission" date="2021-06" db="EMBL/GenBank/DDBJ databases">
        <authorList>
            <person name="Hodson N. C."/>
            <person name="Mongue J. A."/>
            <person name="Jaron S. K."/>
        </authorList>
    </citation>
    <scope>NUCLEOTIDE SEQUENCE</scope>
</reference>
<feature type="transmembrane region" description="Helical" evidence="1">
    <location>
        <begin position="280"/>
        <end position="297"/>
    </location>
</feature>
<gene>
    <name evidence="2" type="ORF">AFUS01_LOCUS41952</name>
</gene>
<proteinExistence type="predicted"/>
<evidence type="ECO:0000256" key="1">
    <source>
        <dbReference type="SAM" id="Phobius"/>
    </source>
</evidence>
<keyword evidence="3" id="KW-1185">Reference proteome</keyword>
<sequence>MPRILDNSSYRSIIITGKMRLYLKQALNFGVICGGHPMRWNIQLKRSELGSRRQIRLWRVNMFLAFCHLSFVYVRWIQIELGMIPTSRYLKVYMKVIVGIYSIAAVLHYGVIQKRMEMNSIVNMCLRTIQNFERKYVKARSKPSKTTKLVEFVMQLVCHTFRILWFVMTIFSLVAHRSPVQFSSIFGDVDSRGTIIVAAIINTIFMNHIIYIFHSSGTLMVPTGLICVSLLAVPTELNPKSSSVTKDKLRRGKSLILTLKWFALVLNFGVDIYGSKVLPLVKVLFMTSLVIGTYVTIKIPGIAFLVLTFLMFFGCGFLIILFTLLAEFNTRGCELKWYWKGSRGTDPWFKKSLKALPVTPIKLGGAYFVDREMNLRLRFTKTLQSAMSTSKTRMFELVLPRSTRSEEDHTPGGSNYSSIIMTPKIKLYLRKALHVGVICGGHPLRWNKSLEISELGTDRQQYLWRLNMITAICHLVFIYIRWIQTELELIPATKYQKIFMEYMAACYSLGAVVHFGVICKKTELIVIVNMYLDTFDKFERKFVARNAKPPRTVKIIENVMQFVCHSFRTVCLVMTILSLVRYRSQEQISSLFVNGHSQSTIYMVLILNTVFMAHIIYIFHSSGTLIVQTGLISVLYLTLLTELNPKTSSITTEKLRTGKSLMTTLKSLVLIMNFSCEIYTTMVLPAAKILLITCCVLCTYGTVKMHGIPSLALGFLSFFCFEFLVVLFTLIAEVQVRSSALKNHFQVSQITDPWLQRSLKSIPVAAIRLAGAYYVDRQMVLTMIDIIFSQTVAFLLLNP</sequence>
<feature type="transmembrane region" description="Helical" evidence="1">
    <location>
        <begin position="195"/>
        <end position="213"/>
    </location>
</feature>
<name>A0A8J2LBT9_9HEXA</name>
<feature type="transmembrane region" description="Helical" evidence="1">
    <location>
        <begin position="779"/>
        <end position="797"/>
    </location>
</feature>
<feature type="transmembrane region" description="Helical" evidence="1">
    <location>
        <begin position="152"/>
        <end position="174"/>
    </location>
</feature>
<feature type="transmembrane region" description="Helical" evidence="1">
    <location>
        <begin position="686"/>
        <end position="703"/>
    </location>
</feature>
<feature type="transmembrane region" description="Helical" evidence="1">
    <location>
        <begin position="89"/>
        <end position="112"/>
    </location>
</feature>